<protein>
    <submittedName>
        <fullName evidence="1">Uncharacterized protein</fullName>
    </submittedName>
</protein>
<organism evidence="1 2">
    <name type="scientific">Gossypium aridum</name>
    <name type="common">American cotton</name>
    <name type="synonym">Erioxylum aridum</name>
    <dbReference type="NCBI Taxonomy" id="34290"/>
    <lineage>
        <taxon>Eukaryota</taxon>
        <taxon>Viridiplantae</taxon>
        <taxon>Streptophyta</taxon>
        <taxon>Embryophyta</taxon>
        <taxon>Tracheophyta</taxon>
        <taxon>Spermatophyta</taxon>
        <taxon>Magnoliopsida</taxon>
        <taxon>eudicotyledons</taxon>
        <taxon>Gunneridae</taxon>
        <taxon>Pentapetalae</taxon>
        <taxon>rosids</taxon>
        <taxon>malvids</taxon>
        <taxon>Malvales</taxon>
        <taxon>Malvaceae</taxon>
        <taxon>Malvoideae</taxon>
        <taxon>Gossypium</taxon>
    </lineage>
</organism>
<proteinExistence type="predicted"/>
<comment type="caution">
    <text evidence="1">The sequence shown here is derived from an EMBL/GenBank/DDBJ whole genome shotgun (WGS) entry which is preliminary data.</text>
</comment>
<dbReference type="EMBL" id="JABFAA010338978">
    <property type="protein sequence ID" value="MBA0701796.1"/>
    <property type="molecule type" value="Genomic_DNA"/>
</dbReference>
<sequence length="75" mass="8991">MRSFVKVREVNVPITEMVICQIYDVPYYYCDYLYKTDLKKFSNIDTDEILRFLMEGKEMWTYRTGTAIPETSIKS</sequence>
<dbReference type="Proteomes" id="UP000593577">
    <property type="component" value="Unassembled WGS sequence"/>
</dbReference>
<gene>
    <name evidence="1" type="ORF">Goari_022574</name>
</gene>
<evidence type="ECO:0000313" key="1">
    <source>
        <dbReference type="EMBL" id="MBA0701796.1"/>
    </source>
</evidence>
<keyword evidence="2" id="KW-1185">Reference proteome</keyword>
<reference evidence="1 2" key="1">
    <citation type="journal article" date="2019" name="Genome Biol. Evol.">
        <title>Insights into the evolution of the New World diploid cottons (Gossypium, subgenus Houzingenia) based on genome sequencing.</title>
        <authorList>
            <person name="Grover C.E."/>
            <person name="Arick M.A. 2nd"/>
            <person name="Thrash A."/>
            <person name="Conover J.L."/>
            <person name="Sanders W.S."/>
            <person name="Peterson D.G."/>
            <person name="Frelichowski J.E."/>
            <person name="Scheffler J.A."/>
            <person name="Scheffler B.E."/>
            <person name="Wendel J.F."/>
        </authorList>
    </citation>
    <scope>NUCLEOTIDE SEQUENCE [LARGE SCALE GENOMIC DNA]</scope>
    <source>
        <strain evidence="1">185</strain>
        <tissue evidence="1">Leaf</tissue>
    </source>
</reference>
<evidence type="ECO:0000313" key="2">
    <source>
        <dbReference type="Proteomes" id="UP000593577"/>
    </source>
</evidence>
<name>A0A7J8YQD3_GOSAI</name>
<dbReference type="AlphaFoldDB" id="A0A7J8YQD3"/>
<accession>A0A7J8YQD3</accession>